<evidence type="ECO:0000256" key="9">
    <source>
        <dbReference type="ARBA" id="ARBA00023201"/>
    </source>
</evidence>
<keyword evidence="8 12" id="KW-0472">Membrane</keyword>
<keyword evidence="4 11" id="KW-0812">Transmembrane</keyword>
<evidence type="ECO:0000256" key="7">
    <source>
        <dbReference type="ARBA" id="ARBA00023065"/>
    </source>
</evidence>
<name>A0A7I8VAU4_9ANNE</name>
<reference evidence="13 14" key="1">
    <citation type="submission" date="2020-08" db="EMBL/GenBank/DDBJ databases">
        <authorList>
            <person name="Hejnol A."/>
        </authorList>
    </citation>
    <scope>NUCLEOTIDE SEQUENCE [LARGE SCALE GENOMIC DNA]</scope>
</reference>
<accession>A0A7I8VAU4</accession>
<proteinExistence type="inferred from homology"/>
<dbReference type="Pfam" id="PF00858">
    <property type="entry name" value="ASC"/>
    <property type="match status" value="1"/>
</dbReference>
<gene>
    <name evidence="13" type="ORF">DGYR_LOCUS2440</name>
</gene>
<keyword evidence="5 12" id="KW-1133">Transmembrane helix</keyword>
<evidence type="ECO:0000256" key="5">
    <source>
        <dbReference type="ARBA" id="ARBA00022989"/>
    </source>
</evidence>
<dbReference type="EMBL" id="CAJFCJ010000003">
    <property type="protein sequence ID" value="CAD5113454.1"/>
    <property type="molecule type" value="Genomic_DNA"/>
</dbReference>
<dbReference type="Proteomes" id="UP000549394">
    <property type="component" value="Unassembled WGS sequence"/>
</dbReference>
<keyword evidence="14" id="KW-1185">Reference proteome</keyword>
<dbReference type="InterPro" id="IPR001873">
    <property type="entry name" value="ENaC"/>
</dbReference>
<comment type="caution">
    <text evidence="13">The sequence shown here is derived from an EMBL/GenBank/DDBJ whole genome shotgun (WGS) entry which is preliminary data.</text>
</comment>
<keyword evidence="2 11" id="KW-0813">Transport</keyword>
<keyword evidence="7 11" id="KW-0406">Ion transport</keyword>
<dbReference type="OrthoDB" id="6021021at2759"/>
<dbReference type="AlphaFoldDB" id="A0A7I8VAU4"/>
<evidence type="ECO:0000256" key="6">
    <source>
        <dbReference type="ARBA" id="ARBA00023053"/>
    </source>
</evidence>
<evidence type="ECO:0000256" key="8">
    <source>
        <dbReference type="ARBA" id="ARBA00023136"/>
    </source>
</evidence>
<evidence type="ECO:0000256" key="4">
    <source>
        <dbReference type="ARBA" id="ARBA00022692"/>
    </source>
</evidence>
<keyword evidence="9 11" id="KW-0739">Sodium transport</keyword>
<sequence>MTESSKCLKVKKKFLDALHVTSMKSIPRIVKTRNSCIMSMWIVVTILVIGIACYHSHNLISGYLEYGVFTRIEESHKIMKSNEYFPAVTLCSLSPFKESSQTNFPTYQDFYNLLMKRLEERSLQNKTLNAQQIAYLTHIATYFDWLGRNRAKEIGHEPSVLLLSCKITMAGFESSSIPCKDYSNITIVQSPTMFNCLNIKFYIPYVFNTIIDKVILTLYLGEMPQDFKFYKDRNGVLGGEGIKLLVHDRNEVSPRIQDMGLIIPKGSEAFVITQPILRIRKSTPYTDCVSEKDVTYNYDGDEVDASAIAHCVTKTWQSIAINLFNCTLSEVALVPKLENLNLKRCKYLSPDINMNELNDVILKNDFFYNLTAAIDYKGVPKSILGPEIFCKVRCREKFYRQTLSTIPLEKSLMFNILKMADYKNSVEKFIKQTSGYDLCIKQNYSQTECLAKSTKVSYQNLIQLHIQQDIAKGAIIERDTPQFSIGDFLAKLAAAVNFWCGFSVIVGFEIIDFVLQVCYSLCSDRKKKTPVNNYQLT</sequence>
<dbReference type="GO" id="GO:0015280">
    <property type="term" value="F:ligand-gated sodium channel activity"/>
    <property type="evidence" value="ECO:0007669"/>
    <property type="project" value="TreeGrafter"/>
</dbReference>
<protein>
    <submittedName>
        <fullName evidence="13">DgyrCDS2621</fullName>
    </submittedName>
</protein>
<keyword evidence="6" id="KW-0915">Sodium</keyword>
<organism evidence="13 14">
    <name type="scientific">Dimorphilus gyrociliatus</name>
    <dbReference type="NCBI Taxonomy" id="2664684"/>
    <lineage>
        <taxon>Eukaryota</taxon>
        <taxon>Metazoa</taxon>
        <taxon>Spiralia</taxon>
        <taxon>Lophotrochozoa</taxon>
        <taxon>Annelida</taxon>
        <taxon>Polychaeta</taxon>
        <taxon>Polychaeta incertae sedis</taxon>
        <taxon>Dinophilidae</taxon>
        <taxon>Dimorphilus</taxon>
    </lineage>
</organism>
<comment type="subcellular location">
    <subcellularLocation>
        <location evidence="1">Membrane</location>
        <topology evidence="1">Multi-pass membrane protein</topology>
    </subcellularLocation>
</comment>
<dbReference type="PANTHER" id="PTHR11690">
    <property type="entry name" value="AMILORIDE-SENSITIVE SODIUM CHANNEL-RELATED"/>
    <property type="match status" value="1"/>
</dbReference>
<evidence type="ECO:0000256" key="12">
    <source>
        <dbReference type="SAM" id="Phobius"/>
    </source>
</evidence>
<evidence type="ECO:0000256" key="1">
    <source>
        <dbReference type="ARBA" id="ARBA00004141"/>
    </source>
</evidence>
<comment type="similarity">
    <text evidence="11">Belongs to the amiloride-sensitive sodium channel (TC 1.A.6) family.</text>
</comment>
<keyword evidence="3 11" id="KW-0894">Sodium channel</keyword>
<keyword evidence="10 11" id="KW-0407">Ion channel</keyword>
<evidence type="ECO:0000256" key="2">
    <source>
        <dbReference type="ARBA" id="ARBA00022448"/>
    </source>
</evidence>
<evidence type="ECO:0000256" key="11">
    <source>
        <dbReference type="RuleBase" id="RU000679"/>
    </source>
</evidence>
<evidence type="ECO:0000256" key="3">
    <source>
        <dbReference type="ARBA" id="ARBA00022461"/>
    </source>
</evidence>
<feature type="transmembrane region" description="Helical" evidence="12">
    <location>
        <begin position="36"/>
        <end position="57"/>
    </location>
</feature>
<evidence type="ECO:0000313" key="13">
    <source>
        <dbReference type="EMBL" id="CAD5113454.1"/>
    </source>
</evidence>
<dbReference type="GO" id="GO:0005886">
    <property type="term" value="C:plasma membrane"/>
    <property type="evidence" value="ECO:0007669"/>
    <property type="project" value="TreeGrafter"/>
</dbReference>
<evidence type="ECO:0000313" key="14">
    <source>
        <dbReference type="Proteomes" id="UP000549394"/>
    </source>
</evidence>
<evidence type="ECO:0000256" key="10">
    <source>
        <dbReference type="ARBA" id="ARBA00023303"/>
    </source>
</evidence>